<feature type="region of interest" description="Disordered" evidence="1">
    <location>
        <begin position="44"/>
        <end position="63"/>
    </location>
</feature>
<protein>
    <submittedName>
        <fullName evidence="2">Uncharacterized protein</fullName>
    </submittedName>
</protein>
<evidence type="ECO:0000313" key="2">
    <source>
        <dbReference type="EMBL" id="GAA0476559.1"/>
    </source>
</evidence>
<evidence type="ECO:0000313" key="3">
    <source>
        <dbReference type="Proteomes" id="UP001499895"/>
    </source>
</evidence>
<organism evidence="2 3">
    <name type="scientific">Streptomyces stramineus</name>
    <dbReference type="NCBI Taxonomy" id="173861"/>
    <lineage>
        <taxon>Bacteria</taxon>
        <taxon>Bacillati</taxon>
        <taxon>Actinomycetota</taxon>
        <taxon>Actinomycetes</taxon>
        <taxon>Kitasatosporales</taxon>
        <taxon>Streptomycetaceae</taxon>
        <taxon>Streptomyces</taxon>
    </lineage>
</organism>
<keyword evidence="3" id="KW-1185">Reference proteome</keyword>
<dbReference type="Proteomes" id="UP001499895">
    <property type="component" value="Unassembled WGS sequence"/>
</dbReference>
<reference evidence="2 3" key="1">
    <citation type="journal article" date="2019" name="Int. J. Syst. Evol. Microbiol.">
        <title>The Global Catalogue of Microorganisms (GCM) 10K type strain sequencing project: providing services to taxonomists for standard genome sequencing and annotation.</title>
        <authorList>
            <consortium name="The Broad Institute Genomics Platform"/>
            <consortium name="The Broad Institute Genome Sequencing Center for Infectious Disease"/>
            <person name="Wu L."/>
            <person name="Ma J."/>
        </authorList>
    </citation>
    <scope>NUCLEOTIDE SEQUENCE [LARGE SCALE GENOMIC DNA]</scope>
    <source>
        <strain evidence="2 3">JCM 10649</strain>
    </source>
</reference>
<sequence>MELTPFLQRVNLICAIALCPKGRGGDAGPSGRLLPFRAARGRSGPFGHKKIALDPAESSAIDD</sequence>
<comment type="caution">
    <text evidence="2">The sequence shown here is derived from an EMBL/GenBank/DDBJ whole genome shotgun (WGS) entry which is preliminary data.</text>
</comment>
<accession>A0ABN1AHE2</accession>
<name>A0ABN1AHE2_9ACTN</name>
<gene>
    <name evidence="2" type="ORF">GCM10009544_43230</name>
</gene>
<proteinExistence type="predicted"/>
<evidence type="ECO:0000256" key="1">
    <source>
        <dbReference type="SAM" id="MobiDB-lite"/>
    </source>
</evidence>
<dbReference type="EMBL" id="BAAAHB010000053">
    <property type="protein sequence ID" value="GAA0476559.1"/>
    <property type="molecule type" value="Genomic_DNA"/>
</dbReference>